<name>A0A8S3RCI7_MYTED</name>
<dbReference type="AlphaFoldDB" id="A0A8S3RCI7"/>
<evidence type="ECO:0000313" key="4">
    <source>
        <dbReference type="Proteomes" id="UP000683360"/>
    </source>
</evidence>
<accession>A0A8S3RCI7</accession>
<feature type="transmembrane region" description="Helical" evidence="1">
    <location>
        <begin position="138"/>
        <end position="161"/>
    </location>
</feature>
<evidence type="ECO:0000313" key="3">
    <source>
        <dbReference type="EMBL" id="CAG2204559.1"/>
    </source>
</evidence>
<evidence type="ECO:0008006" key="5">
    <source>
        <dbReference type="Google" id="ProtNLM"/>
    </source>
</evidence>
<keyword evidence="4" id="KW-1185">Reference proteome</keyword>
<feature type="signal peptide" evidence="2">
    <location>
        <begin position="1"/>
        <end position="17"/>
    </location>
</feature>
<organism evidence="3 4">
    <name type="scientific">Mytilus edulis</name>
    <name type="common">Blue mussel</name>
    <dbReference type="NCBI Taxonomy" id="6550"/>
    <lineage>
        <taxon>Eukaryota</taxon>
        <taxon>Metazoa</taxon>
        <taxon>Spiralia</taxon>
        <taxon>Lophotrochozoa</taxon>
        <taxon>Mollusca</taxon>
        <taxon>Bivalvia</taxon>
        <taxon>Autobranchia</taxon>
        <taxon>Pteriomorphia</taxon>
        <taxon>Mytilida</taxon>
        <taxon>Mytiloidea</taxon>
        <taxon>Mytilidae</taxon>
        <taxon>Mytilinae</taxon>
        <taxon>Mytilus</taxon>
    </lineage>
</organism>
<comment type="caution">
    <text evidence="3">The sequence shown here is derived from an EMBL/GenBank/DDBJ whole genome shotgun (WGS) entry which is preliminary data.</text>
</comment>
<keyword evidence="1" id="KW-0812">Transmembrane</keyword>
<protein>
    <recommendedName>
        <fullName evidence="5">MEGF10_11</fullName>
    </recommendedName>
</protein>
<evidence type="ECO:0000256" key="1">
    <source>
        <dbReference type="SAM" id="Phobius"/>
    </source>
</evidence>
<dbReference type="Proteomes" id="UP000683360">
    <property type="component" value="Unassembled WGS sequence"/>
</dbReference>
<reference evidence="3" key="1">
    <citation type="submission" date="2021-03" db="EMBL/GenBank/DDBJ databases">
        <authorList>
            <person name="Bekaert M."/>
        </authorList>
    </citation>
    <scope>NUCLEOTIDE SEQUENCE</scope>
</reference>
<keyword evidence="2" id="KW-0732">Signal</keyword>
<keyword evidence="1" id="KW-0472">Membrane</keyword>
<keyword evidence="1" id="KW-1133">Transmembrane helix</keyword>
<gene>
    <name evidence="3" type="ORF">MEDL_18997</name>
</gene>
<evidence type="ECO:0000256" key="2">
    <source>
        <dbReference type="SAM" id="SignalP"/>
    </source>
</evidence>
<proteinExistence type="predicted"/>
<sequence length="283" mass="31259">MLTYNILLFFLISYVAGLKEGECSSSNKTAKKVVTCCAFFEMKNENCTVCEDGFFSIQGGSCQSCTGNLYGERCLFSCQCTENQICDNINGCISFPSTRGNTIDEESTTVTTWIPTFDDKVETKGAKPSNGYPNIEQLIYKGLILLIVVSLVIFSLTCFCWKYELSCKNRWQGTDHTNRTHTNESGNYPPQGETQQYDEVDDVFLNQESSVNDEHDVRNSGSSTGGSGICGVDGDGYLNPYHALNSIEITIGQGTSSEQSSTETSYIQAQENTVSFQNSEKLF</sequence>
<feature type="chain" id="PRO_5035852446" description="MEGF10_11" evidence="2">
    <location>
        <begin position="18"/>
        <end position="283"/>
    </location>
</feature>
<dbReference type="OrthoDB" id="6094228at2759"/>
<dbReference type="EMBL" id="CAJPWZ010000965">
    <property type="protein sequence ID" value="CAG2204559.1"/>
    <property type="molecule type" value="Genomic_DNA"/>
</dbReference>